<comment type="subcellular location">
    <subcellularLocation>
        <location evidence="1">Membrane</location>
        <topology evidence="1">Multi-pass membrane protein</topology>
    </subcellularLocation>
</comment>
<name>W2SPD6_NECAM</name>
<dbReference type="EMBL" id="KI668634">
    <property type="protein sequence ID" value="ETN71373.1"/>
    <property type="molecule type" value="Genomic_DNA"/>
</dbReference>
<reference evidence="7" key="1">
    <citation type="journal article" date="2014" name="Nat. Genet.">
        <title>Genome of the human hookworm Necator americanus.</title>
        <authorList>
            <person name="Tang Y.T."/>
            <person name="Gao X."/>
            <person name="Rosa B.A."/>
            <person name="Abubucker S."/>
            <person name="Hallsworth-Pepin K."/>
            <person name="Martin J."/>
            <person name="Tyagi R."/>
            <person name="Heizer E."/>
            <person name="Zhang X."/>
            <person name="Bhonagiri-Palsikar V."/>
            <person name="Minx P."/>
            <person name="Warren W.C."/>
            <person name="Wang Q."/>
            <person name="Zhan B."/>
            <person name="Hotez P.J."/>
            <person name="Sternberg P.W."/>
            <person name="Dougall A."/>
            <person name="Gaze S.T."/>
            <person name="Mulvenna J."/>
            <person name="Sotillo J."/>
            <person name="Ranganathan S."/>
            <person name="Rabelo E.M."/>
            <person name="Wilson R.K."/>
            <person name="Felgner P.L."/>
            <person name="Bethony J."/>
            <person name="Hawdon J.M."/>
            <person name="Gasser R.B."/>
            <person name="Loukas A."/>
            <person name="Mitreva M."/>
        </authorList>
    </citation>
    <scope>NUCLEOTIDE SEQUENCE [LARGE SCALE GENOMIC DNA]</scope>
</reference>
<keyword evidence="2 5" id="KW-0812">Transmembrane</keyword>
<evidence type="ECO:0008006" key="8">
    <source>
        <dbReference type="Google" id="ProtNLM"/>
    </source>
</evidence>
<dbReference type="SUPFAM" id="SSF161111">
    <property type="entry name" value="Cation efflux protein transmembrane domain-like"/>
    <property type="match status" value="1"/>
</dbReference>
<keyword evidence="3 5" id="KW-1133">Transmembrane helix</keyword>
<evidence type="ECO:0000256" key="2">
    <source>
        <dbReference type="ARBA" id="ARBA00022692"/>
    </source>
</evidence>
<dbReference type="Proteomes" id="UP000053676">
    <property type="component" value="Unassembled WGS sequence"/>
</dbReference>
<evidence type="ECO:0000256" key="1">
    <source>
        <dbReference type="ARBA" id="ARBA00004141"/>
    </source>
</evidence>
<sequence length="92" mass="10109">MYDRGVQTMIIMAIVNICNVILVGVKAVVAYHTGSFSIANSTLETFGDVFVGFLLLLQRIQARVLKDDRYPRGRATESLSNVSSPDLLTGFL</sequence>
<dbReference type="OrthoDB" id="78296at2759"/>
<keyword evidence="4 5" id="KW-0472">Membrane</keyword>
<proteinExistence type="predicted"/>
<dbReference type="AlphaFoldDB" id="W2SPD6"/>
<evidence type="ECO:0000256" key="3">
    <source>
        <dbReference type="ARBA" id="ARBA00022989"/>
    </source>
</evidence>
<accession>W2SPD6</accession>
<protein>
    <recommendedName>
        <fullName evidence="8">Cation efflux family protein</fullName>
    </recommendedName>
</protein>
<dbReference type="InterPro" id="IPR027469">
    <property type="entry name" value="Cation_efflux_TMD_sf"/>
</dbReference>
<keyword evidence="7" id="KW-1185">Reference proteome</keyword>
<organism evidence="6 7">
    <name type="scientific">Necator americanus</name>
    <name type="common">Human hookworm</name>
    <dbReference type="NCBI Taxonomy" id="51031"/>
    <lineage>
        <taxon>Eukaryota</taxon>
        <taxon>Metazoa</taxon>
        <taxon>Ecdysozoa</taxon>
        <taxon>Nematoda</taxon>
        <taxon>Chromadorea</taxon>
        <taxon>Rhabditida</taxon>
        <taxon>Rhabditina</taxon>
        <taxon>Rhabditomorpha</taxon>
        <taxon>Strongyloidea</taxon>
        <taxon>Ancylostomatidae</taxon>
        <taxon>Bunostominae</taxon>
        <taxon>Necator</taxon>
    </lineage>
</organism>
<evidence type="ECO:0000256" key="4">
    <source>
        <dbReference type="ARBA" id="ARBA00023136"/>
    </source>
</evidence>
<evidence type="ECO:0000313" key="6">
    <source>
        <dbReference type="EMBL" id="ETN71373.1"/>
    </source>
</evidence>
<dbReference type="GO" id="GO:0016020">
    <property type="term" value="C:membrane"/>
    <property type="evidence" value="ECO:0007669"/>
    <property type="project" value="UniProtKB-SubCell"/>
</dbReference>
<dbReference type="Gene3D" id="1.20.1510.10">
    <property type="entry name" value="Cation efflux protein transmembrane domain"/>
    <property type="match status" value="1"/>
</dbReference>
<gene>
    <name evidence="6" type="ORF">NECAME_04669</name>
</gene>
<evidence type="ECO:0000313" key="7">
    <source>
        <dbReference type="Proteomes" id="UP000053676"/>
    </source>
</evidence>
<feature type="transmembrane region" description="Helical" evidence="5">
    <location>
        <begin position="9"/>
        <end position="32"/>
    </location>
</feature>
<dbReference type="KEGG" id="nai:NECAME_04669"/>
<evidence type="ECO:0000256" key="5">
    <source>
        <dbReference type="SAM" id="Phobius"/>
    </source>
</evidence>
<feature type="transmembrane region" description="Helical" evidence="5">
    <location>
        <begin position="38"/>
        <end position="57"/>
    </location>
</feature>